<name>A0A090Q1F3_9FLAO</name>
<feature type="domain" description="PKD" evidence="2">
    <location>
        <begin position="422"/>
        <end position="477"/>
    </location>
</feature>
<feature type="signal peptide" evidence="1">
    <location>
        <begin position="1"/>
        <end position="19"/>
    </location>
</feature>
<evidence type="ECO:0000259" key="2">
    <source>
        <dbReference type="PROSITE" id="PS50093"/>
    </source>
</evidence>
<evidence type="ECO:0000256" key="1">
    <source>
        <dbReference type="SAM" id="SignalP"/>
    </source>
</evidence>
<organism evidence="3 4">
    <name type="scientific">Nonlabens tegetincola</name>
    <dbReference type="NCBI Taxonomy" id="323273"/>
    <lineage>
        <taxon>Bacteria</taxon>
        <taxon>Pseudomonadati</taxon>
        <taxon>Bacteroidota</taxon>
        <taxon>Flavobacteriia</taxon>
        <taxon>Flavobacteriales</taxon>
        <taxon>Flavobacteriaceae</taxon>
        <taxon>Nonlabens</taxon>
    </lineage>
</organism>
<sequence>MKTIYSLLLLIFVSTTMLAQEESSWWIFGDQAGVEFTPNPQNRSLDPAVATSGYDTDEGVASISDDSGNLLFFTDGITVWNRNGNIMPNGTGLDGNFSSTQSAIIVKAPESPGVYFIFTVGAGGNGPLSYSRVEMSLNGGLGDVVAGVKNVVLIQSCAEKVAATIQTGSNNAYVMTFAESNATSTVNGTGNFNALFTWEVRGIPGPNVSFVFPNPVLQQGNGNLPYYSVPTASSSADRGQLRVSPDGTKLVICNQNSFNGFEGTVLYDFNPGNGQFGGNGLVLHNGPVYGAEFSPSSQYLYHDESSTYGFNGNKKIFQYELCDANNILATKREIADVSEGRSTLQLARDGNIYVGRFDQTELGMIVGPETPTATYNANGFDISPGVSKQGLPVFVQSSFSSSFTLNDQCQGDATEFLLACLPQVAASTWDFGDGNTASVTGPVAVYNTYASAGTYVVSVNVTNVSGDTRNFTQEITIYENGIVDPIDTTLLNYCDDDASGSEIVDLSQFTADVLGSQDATTFDITYHANQTDADAGVNELPLNFDAPLGTTTIWVRIANNTSPIDDGCSAIDSFDLMVSPTPAINPIPDFETCDDISQDGIEDFDLASYLPTIQSAVSTSFNVTITLHPTQMDADTGMNAIDTSVAYTNTTSTETIYVRVENDVDQDCYSTAQFNLVVLSEPTIGTPMNIEVCDDAPLDGSSDFDLTEQDIEVDPNGLGSVSYHASQGDAETGANPLSSPYTVTGTQTIYVRLTDSNGCSNTTQFDISVLDAPSIGQPQDLANICDENSSLDQNTFDLSVQDDAVLNGNDPANHIVNYYESQGDAEADTNALGTNYSTPFQAGVTTGTLYARLENIQTGCFNVVAFTIIFERCEIIFPEGFSPNDDGVNDTFSIPGLAEQFPNFVLKIFNRNGSMIYETSANNYEEFAGIPNKGLLAGDGLVPVGVYFYTIEYNDPDEEDTASWVYINY</sequence>
<dbReference type="SUPFAM" id="SSF49299">
    <property type="entry name" value="PKD domain"/>
    <property type="match status" value="1"/>
</dbReference>
<protein>
    <recommendedName>
        <fullName evidence="2">PKD domain-containing protein</fullName>
    </recommendedName>
</protein>
<dbReference type="Pfam" id="PF13585">
    <property type="entry name" value="CHU_C"/>
    <property type="match status" value="1"/>
</dbReference>
<gene>
    <name evidence="3" type="ORF">JCM19294_1174</name>
</gene>
<dbReference type="Gene3D" id="2.60.40.10">
    <property type="entry name" value="Immunoglobulins"/>
    <property type="match status" value="1"/>
</dbReference>
<dbReference type="PROSITE" id="PS50093">
    <property type="entry name" value="PKD"/>
    <property type="match status" value="1"/>
</dbReference>
<dbReference type="InterPro" id="IPR000601">
    <property type="entry name" value="PKD_dom"/>
</dbReference>
<evidence type="ECO:0000313" key="3">
    <source>
        <dbReference type="EMBL" id="GAK96865.1"/>
    </source>
</evidence>
<comment type="caution">
    <text evidence="3">The sequence shown here is derived from an EMBL/GenBank/DDBJ whole genome shotgun (WGS) entry which is preliminary data.</text>
</comment>
<reference evidence="3" key="1">
    <citation type="journal article" date="2014" name="Genome Announc.">
        <title>Draft Genome Sequences of Marine Flavobacterium Nonlabens Strains NR17, NR24, NR27, NR32, NR33, and Ara13.</title>
        <authorList>
            <person name="Nakanishi M."/>
            <person name="Meirelles P."/>
            <person name="Suzuki R."/>
            <person name="Takatani N."/>
            <person name="Mino S."/>
            <person name="Suda W."/>
            <person name="Oshima K."/>
            <person name="Hattori M."/>
            <person name="Ohkuma M."/>
            <person name="Hosokawa M."/>
            <person name="Miyashita K."/>
            <person name="Thompson F.L."/>
            <person name="Niwa A."/>
            <person name="Sawabe T."/>
            <person name="Sawabe T."/>
        </authorList>
    </citation>
    <scope>NUCLEOTIDE SEQUENCE [LARGE SCALE GENOMIC DNA]</scope>
    <source>
        <strain evidence="3">JCM 19294</strain>
    </source>
</reference>
<dbReference type="SUPFAM" id="SSF50993">
    <property type="entry name" value="Peptidase/esterase 'gauge' domain"/>
    <property type="match status" value="1"/>
</dbReference>
<dbReference type="eggNOG" id="COG3291">
    <property type="taxonomic scope" value="Bacteria"/>
</dbReference>
<dbReference type="STRING" id="319236.BST91_03350"/>
<accession>A0A090Q1F3</accession>
<dbReference type="InterPro" id="IPR022409">
    <property type="entry name" value="PKD/Chitinase_dom"/>
</dbReference>
<dbReference type="Proteomes" id="UP000029221">
    <property type="component" value="Unassembled WGS sequence"/>
</dbReference>
<dbReference type="AlphaFoldDB" id="A0A090Q1F3"/>
<evidence type="ECO:0000313" key="4">
    <source>
        <dbReference type="Proteomes" id="UP000029221"/>
    </source>
</evidence>
<proteinExistence type="predicted"/>
<dbReference type="Pfam" id="PF18911">
    <property type="entry name" value="PKD_4"/>
    <property type="match status" value="1"/>
</dbReference>
<dbReference type="EMBL" id="BBML01000003">
    <property type="protein sequence ID" value="GAK96865.1"/>
    <property type="molecule type" value="Genomic_DNA"/>
</dbReference>
<feature type="chain" id="PRO_5001861482" description="PKD domain-containing protein" evidence="1">
    <location>
        <begin position="20"/>
        <end position="969"/>
    </location>
</feature>
<dbReference type="InterPro" id="IPR035986">
    <property type="entry name" value="PKD_dom_sf"/>
</dbReference>
<dbReference type="InterPro" id="IPR013783">
    <property type="entry name" value="Ig-like_fold"/>
</dbReference>
<dbReference type="RefSeq" id="WP_042278392.1">
    <property type="nucleotide sequence ID" value="NZ_BBML01000003.1"/>
</dbReference>
<keyword evidence="1" id="KW-0732">Signal</keyword>
<dbReference type="SMART" id="SM00089">
    <property type="entry name" value="PKD"/>
    <property type="match status" value="1"/>
</dbReference>
<keyword evidence="4" id="KW-1185">Reference proteome</keyword>